<evidence type="ECO:0000259" key="1">
    <source>
        <dbReference type="Pfam" id="PF17775"/>
    </source>
</evidence>
<keyword evidence="3" id="KW-1185">Reference proteome</keyword>
<dbReference type="Proteomes" id="UP000005090">
    <property type="component" value="Chromosome"/>
</dbReference>
<organism evidence="2 3">
    <name type="scientific">Methylomicrobium album BG8</name>
    <dbReference type="NCBI Taxonomy" id="686340"/>
    <lineage>
        <taxon>Bacteria</taxon>
        <taxon>Pseudomonadati</taxon>
        <taxon>Pseudomonadota</taxon>
        <taxon>Gammaproteobacteria</taxon>
        <taxon>Methylococcales</taxon>
        <taxon>Methylococcaceae</taxon>
        <taxon>Methylomicrobium</taxon>
    </lineage>
</organism>
<dbReference type="Pfam" id="PF17775">
    <property type="entry name" value="YchJ_M-like"/>
    <property type="match status" value="1"/>
</dbReference>
<reference evidence="2 3" key="1">
    <citation type="journal article" date="2013" name="Genome Announc.">
        <title>Genome Sequence of the Obligate Gammaproteobacterial Methanotroph Methylomicrobium album Strain BG8.</title>
        <authorList>
            <person name="Kits K.D."/>
            <person name="Kalyuzhnaya M.G."/>
            <person name="Klotz M.G."/>
            <person name="Jetten M.S."/>
            <person name="Op den Camp H.J."/>
            <person name="Vuilleumier S."/>
            <person name="Bringel F."/>
            <person name="Dispirito A.A."/>
            <person name="Murrell J.C."/>
            <person name="Bruce D."/>
            <person name="Cheng J.F."/>
            <person name="Copeland A."/>
            <person name="Goodwin L."/>
            <person name="Hauser L."/>
            <person name="Lajus A."/>
            <person name="Land M.L."/>
            <person name="Lapidus A."/>
            <person name="Lucas S."/>
            <person name="Medigue C."/>
            <person name="Pitluck S."/>
            <person name="Woyke T."/>
            <person name="Zeytun A."/>
            <person name="Stein L.Y."/>
        </authorList>
    </citation>
    <scope>NUCLEOTIDE SEQUENCE [LARGE SCALE GENOMIC DNA]</scope>
    <source>
        <strain evidence="2 3">BG8</strain>
    </source>
</reference>
<dbReference type="InterPro" id="IPR048469">
    <property type="entry name" value="YchJ-like_M"/>
</dbReference>
<accession>H8GK34</accession>
<sequence>MSNSQIACLCGSGLGYDQCCRQYHDDEVFPATAEALMRSRFTAYALHDADYLRATWDSGKCPDSIDFSRETAVWQHLEIVDTKKGGPRDDKGLVEFKAYYLQDGEACVLHEVSRFVKKEGRWFYLDGAIKSLGRIGSTVNLGKNAPCSCGSGKKFKRCCGAGK</sequence>
<gene>
    <name evidence="2" type="ORF">Metal_1371</name>
</gene>
<dbReference type="Gene3D" id="3.10.450.50">
    <property type="match status" value="1"/>
</dbReference>
<feature type="domain" description="YchJ-like middle NTF2-like" evidence="1">
    <location>
        <begin position="32"/>
        <end position="127"/>
    </location>
</feature>
<dbReference type="RefSeq" id="WP_005370826.1">
    <property type="nucleotide sequence ID" value="NZ_CM001475.1"/>
</dbReference>
<dbReference type="SUPFAM" id="SSF54427">
    <property type="entry name" value="NTF2-like"/>
    <property type="match status" value="1"/>
</dbReference>
<proteinExistence type="predicted"/>
<dbReference type="SUPFAM" id="SSF103642">
    <property type="entry name" value="Sec-C motif"/>
    <property type="match status" value="1"/>
</dbReference>
<evidence type="ECO:0000313" key="3">
    <source>
        <dbReference type="Proteomes" id="UP000005090"/>
    </source>
</evidence>
<dbReference type="HOGENOM" id="CLU_099590_0_0_6"/>
<dbReference type="InterPro" id="IPR004027">
    <property type="entry name" value="SEC_C_motif"/>
</dbReference>
<dbReference type="Pfam" id="PF02810">
    <property type="entry name" value="SEC-C"/>
    <property type="match status" value="1"/>
</dbReference>
<dbReference type="EMBL" id="CM001475">
    <property type="protein sequence ID" value="EIC29158.1"/>
    <property type="molecule type" value="Genomic_DNA"/>
</dbReference>
<dbReference type="PANTHER" id="PTHR33747">
    <property type="entry name" value="UPF0225 PROTEIN SCO1677"/>
    <property type="match status" value="1"/>
</dbReference>
<dbReference type="AlphaFoldDB" id="H8GK34"/>
<dbReference type="PANTHER" id="PTHR33747:SF1">
    <property type="entry name" value="ADENYLATE CYCLASE-ASSOCIATED CAP C-TERMINAL DOMAIN-CONTAINING PROTEIN"/>
    <property type="match status" value="1"/>
</dbReference>
<name>H8GK34_METAL</name>
<protein>
    <recommendedName>
        <fullName evidence="1">YchJ-like middle NTF2-like domain-containing protein</fullName>
    </recommendedName>
</protein>
<dbReference type="InterPro" id="IPR032710">
    <property type="entry name" value="NTF2-like_dom_sf"/>
</dbReference>
<dbReference type="eggNOG" id="COG3012">
    <property type="taxonomic scope" value="Bacteria"/>
</dbReference>
<dbReference type="STRING" id="686340.Metal_1371"/>
<evidence type="ECO:0000313" key="2">
    <source>
        <dbReference type="EMBL" id="EIC29158.1"/>
    </source>
</evidence>